<dbReference type="GO" id="GO:0000120">
    <property type="term" value="C:RNA polymerase I transcription regulator complex"/>
    <property type="evidence" value="ECO:0007669"/>
    <property type="project" value="InterPro"/>
</dbReference>
<dbReference type="eggNOG" id="ENOG502RZBE">
    <property type="taxonomic scope" value="Eukaryota"/>
</dbReference>
<dbReference type="InterPro" id="IPR039495">
    <property type="entry name" value="TAF1A"/>
</dbReference>
<dbReference type="InterPro" id="IPR011990">
    <property type="entry name" value="TPR-like_helical_dom_sf"/>
</dbReference>
<dbReference type="GeneID" id="20080558"/>
<evidence type="ECO:0000313" key="1">
    <source>
        <dbReference type="EMBL" id="ETW05847.1"/>
    </source>
</evidence>
<organism evidence="1">
    <name type="scientific">Aphanomyces invadans</name>
    <dbReference type="NCBI Taxonomy" id="157072"/>
    <lineage>
        <taxon>Eukaryota</taxon>
        <taxon>Sar</taxon>
        <taxon>Stramenopiles</taxon>
        <taxon>Oomycota</taxon>
        <taxon>Saprolegniomycetes</taxon>
        <taxon>Saprolegniales</taxon>
        <taxon>Verrucalvaceae</taxon>
        <taxon>Aphanomyces</taxon>
    </lineage>
</organism>
<dbReference type="AlphaFoldDB" id="A0A024UJ11"/>
<dbReference type="RefSeq" id="XP_008865624.1">
    <property type="nucleotide sequence ID" value="XM_008867402.1"/>
</dbReference>
<reference evidence="1" key="1">
    <citation type="submission" date="2013-12" db="EMBL/GenBank/DDBJ databases">
        <title>The Genome Sequence of Aphanomyces invadans NJM9701.</title>
        <authorList>
            <consortium name="The Broad Institute Genomics Platform"/>
            <person name="Russ C."/>
            <person name="Tyler B."/>
            <person name="van West P."/>
            <person name="Dieguez-Uribeondo J."/>
            <person name="Young S.K."/>
            <person name="Zeng Q."/>
            <person name="Gargeya S."/>
            <person name="Fitzgerald M."/>
            <person name="Abouelleil A."/>
            <person name="Alvarado L."/>
            <person name="Chapman S.B."/>
            <person name="Gainer-Dewar J."/>
            <person name="Goldberg J."/>
            <person name="Griggs A."/>
            <person name="Gujja S."/>
            <person name="Hansen M."/>
            <person name="Howarth C."/>
            <person name="Imamovic A."/>
            <person name="Ireland A."/>
            <person name="Larimer J."/>
            <person name="McCowan C."/>
            <person name="Murphy C."/>
            <person name="Pearson M."/>
            <person name="Poon T.W."/>
            <person name="Priest M."/>
            <person name="Roberts A."/>
            <person name="Saif S."/>
            <person name="Shea T."/>
            <person name="Sykes S."/>
            <person name="Wortman J."/>
            <person name="Nusbaum C."/>
            <person name="Birren B."/>
        </authorList>
    </citation>
    <scope>NUCLEOTIDE SEQUENCE [LARGE SCALE GENOMIC DNA]</scope>
    <source>
        <strain evidence="1">NJM9701</strain>
    </source>
</reference>
<dbReference type="Pfam" id="PF14929">
    <property type="entry name" value="TAF1_subA"/>
    <property type="match status" value="1"/>
</dbReference>
<accession>A0A024UJ11</accession>
<gene>
    <name evidence="1" type="ORF">H310_03508</name>
</gene>
<name>A0A024UJ11_9STRA</name>
<dbReference type="EMBL" id="KI913956">
    <property type="protein sequence ID" value="ETW05847.1"/>
    <property type="molecule type" value="Genomic_DNA"/>
</dbReference>
<protein>
    <submittedName>
        <fullName evidence="1">Uncharacterized protein</fullName>
    </submittedName>
</protein>
<dbReference type="VEuPathDB" id="FungiDB:H310_03508"/>
<dbReference type="GO" id="GO:0006360">
    <property type="term" value="P:transcription by RNA polymerase I"/>
    <property type="evidence" value="ECO:0007669"/>
    <property type="project" value="InterPro"/>
</dbReference>
<proteinExistence type="predicted"/>
<dbReference type="OrthoDB" id="77293at2759"/>
<dbReference type="SUPFAM" id="SSF48452">
    <property type="entry name" value="TPR-like"/>
    <property type="match status" value="1"/>
</dbReference>
<sequence>MGFHFLGPRHYGHWKRQEILGASGVPLGCMRSVEGALARDLEQLLPTLMGARDYRGAAAILNVIYAHFMTDPASCVTTSLEILRRLPDTTPTLVEFYESLIDWQSAHISNDVIVRERFLLYVLQGDLHEAYAYYKEHMQLEVLQQDVHVVASFGMVCYWLLFREDQELRDEYITSSGCATNFSTDDGDVSSSAAAQFTQDASYPIQHGVGTATLYQEALVSFRRAMTLSPESNVFVEYYVQMLVMKNDIELAADYLEYFYHLYPTEPHACRMLFDFYTQFFPHSTACRVEICIRWNTLDPSTLVPLKALVQSHENDVVAMEVLAECLCHSLDHCGSAVYMQLHPDTALWLWQQLADLLGPVSLPGVSREVAACFEPRQWWQRVYFSFAGPTDELTQVQVLQCVVVARVWGLEALSSTIRLHELVDSPEGVVRAIAKRFHLDVLAPRSTPPKIPTTDPILRVWTTQLSWRPSLGQLRTPHVLKRPQVLTSFDVEDAVQVHEVALDAAPPCCRIQRPPNCEPSVIHSRHSTRQHPYLWLMSQRSGRTNPWHIQVASTSIHAVDPPREAGVMVDIADTPDFTAKDCFAAAMEDELLLSTKHESSIKPPHLWTSYLYKNLPTPPTLQQGSTIIRALRHKHPFQPQHRIPARFLHWIQHYMLRHGVRATPDKCRLYLEAQWRRQRGRCRGLPSSDAVALAIEYFKTNPAILPRRIRERFREFVLSHGKHISLVDLCREFYTQLEARKPSNLPFFSVLFATTKQWMMTGFNRGICAVTACYPPGELNCDDDDDVWNRALNEEPPVAESSFLLPANQRYLSSIEEWLRTESPVTNATLVYYMHMHFDATSPDFPSPPSVLSAMIDYVRVQLHAELADVPTLEDSIYYSLPKTIMHKPKYRKYLESCVVRHPNMPFEDIVRIMLDKAQLPPSKDNVPSMRELYRWWKATVNDLVCAGLGHGTRVPDCTLEEADVARVPPVLKDWLGDIETAKKKLPKMLNLPDDMEIFAI</sequence>